<name>A0A0F9V7D9_9ZZZZ</name>
<reference evidence="1" key="1">
    <citation type="journal article" date="2015" name="Nature">
        <title>Complex archaea that bridge the gap between prokaryotes and eukaryotes.</title>
        <authorList>
            <person name="Spang A."/>
            <person name="Saw J.H."/>
            <person name="Jorgensen S.L."/>
            <person name="Zaremba-Niedzwiedzka K."/>
            <person name="Martijn J."/>
            <person name="Lind A.E."/>
            <person name="van Eijk R."/>
            <person name="Schleper C."/>
            <person name="Guy L."/>
            <person name="Ettema T.J."/>
        </authorList>
    </citation>
    <scope>NUCLEOTIDE SEQUENCE</scope>
</reference>
<dbReference type="AlphaFoldDB" id="A0A0F9V7D9"/>
<evidence type="ECO:0000313" key="1">
    <source>
        <dbReference type="EMBL" id="KKN95637.1"/>
    </source>
</evidence>
<gene>
    <name evidence="1" type="ORF">LCGC14_0175060</name>
</gene>
<protein>
    <submittedName>
        <fullName evidence="1">Uncharacterized protein</fullName>
    </submittedName>
</protein>
<accession>A0A0F9V7D9</accession>
<proteinExistence type="predicted"/>
<organism evidence="1">
    <name type="scientific">marine sediment metagenome</name>
    <dbReference type="NCBI Taxonomy" id="412755"/>
    <lineage>
        <taxon>unclassified sequences</taxon>
        <taxon>metagenomes</taxon>
        <taxon>ecological metagenomes</taxon>
    </lineage>
</organism>
<sequence length="121" mass="13720">MFRRKKENEAKIASAILNPKNYVKCLEERGTLHVPVIIQDNEDAESLGIEIPEGVIFAPILRRGQSSLIKNKEGEIMAPPREKMQIVAVLHCLACKNILIWDTVMVVPKRWLNSDAKTQET</sequence>
<comment type="caution">
    <text evidence="1">The sequence shown here is derived from an EMBL/GenBank/DDBJ whole genome shotgun (WGS) entry which is preliminary data.</text>
</comment>
<dbReference type="EMBL" id="LAZR01000069">
    <property type="protein sequence ID" value="KKN95637.1"/>
    <property type="molecule type" value="Genomic_DNA"/>
</dbReference>